<evidence type="ECO:0000313" key="6">
    <source>
        <dbReference type="EMBL" id="TCO20690.1"/>
    </source>
</evidence>
<evidence type="ECO:0000313" key="5">
    <source>
        <dbReference type="EMBL" id="GGE67350.1"/>
    </source>
</evidence>
<dbReference type="PANTHER" id="PTHR43179">
    <property type="entry name" value="RHAMNOSYLTRANSFERASE WBBL"/>
    <property type="match status" value="1"/>
</dbReference>
<keyword evidence="2" id="KW-0328">Glycosyltransferase</keyword>
<gene>
    <name evidence="6" type="ORF">EV200_108131</name>
    <name evidence="5" type="ORF">GCM10011413_37510</name>
</gene>
<accession>A0A4V2RYK8</accession>
<dbReference type="Gene3D" id="3.90.550.10">
    <property type="entry name" value="Spore Coat Polysaccharide Biosynthesis Protein SpsA, Chain A"/>
    <property type="match status" value="1"/>
</dbReference>
<sequence length="305" mass="35043">MSTTSIITVNFHQEAVTIALLQSIGKSYNGKDVEVIIVDNGAEQNQEHIFQPHFENIKYIQSRENLGFAGGNNLGIKQAGGDYIFLLNNDTELPAGCIEILYAEFEQNENIGLLSPLLLYFDRKDVIQYAGFTPVNHLTGRNATIGELDRNEGQYDDKSYQTGYCHGAAMMCRKKDLLKAGLMDEGYFLYYEELDWCERFKRIGKQVWFTGKTHVYHKESISVGIDSPLKIYFHTRNRMLFIRKNTGLINTILFSIYYTLIACPKAVLKYVFNHQSHLAKWVIKGLLWNYTHHKNSKTLGFNLQK</sequence>
<reference evidence="6 7" key="3">
    <citation type="submission" date="2019-03" db="EMBL/GenBank/DDBJ databases">
        <title>Genomic Encyclopedia of Type Strains, Phase IV (KMG-IV): sequencing the most valuable type-strain genomes for metagenomic binning, comparative biology and taxonomic classification.</title>
        <authorList>
            <person name="Goeker M."/>
        </authorList>
    </citation>
    <scope>NUCLEOTIDE SEQUENCE [LARGE SCALE GENOMIC DNA]</scope>
    <source>
        <strain evidence="6 7">DSM 103236</strain>
    </source>
</reference>
<proteinExistence type="inferred from homology"/>
<dbReference type="CDD" id="cd04186">
    <property type="entry name" value="GT_2_like_c"/>
    <property type="match status" value="1"/>
</dbReference>
<evidence type="ECO:0000256" key="3">
    <source>
        <dbReference type="ARBA" id="ARBA00022679"/>
    </source>
</evidence>
<feature type="domain" description="Glycosyltransferase 2-like" evidence="4">
    <location>
        <begin position="5"/>
        <end position="176"/>
    </location>
</feature>
<dbReference type="InterPro" id="IPR001173">
    <property type="entry name" value="Glyco_trans_2-like"/>
</dbReference>
<keyword evidence="3 5" id="KW-0808">Transferase</keyword>
<dbReference type="Proteomes" id="UP000295684">
    <property type="component" value="Unassembled WGS sequence"/>
</dbReference>
<reference evidence="5" key="4">
    <citation type="submission" date="2024-05" db="EMBL/GenBank/DDBJ databases">
        <authorList>
            <person name="Sun Q."/>
            <person name="Zhou Y."/>
        </authorList>
    </citation>
    <scope>NUCLEOTIDE SEQUENCE</scope>
    <source>
        <strain evidence="5">CGMCC 1.15644</strain>
    </source>
</reference>
<evidence type="ECO:0000256" key="1">
    <source>
        <dbReference type="ARBA" id="ARBA00006739"/>
    </source>
</evidence>
<evidence type="ECO:0000259" key="4">
    <source>
        <dbReference type="Pfam" id="PF00535"/>
    </source>
</evidence>
<name>A0A4V2RYK8_9SPHI</name>
<dbReference type="Proteomes" id="UP000622648">
    <property type="component" value="Unassembled WGS sequence"/>
</dbReference>
<dbReference type="OrthoDB" id="9771846at2"/>
<dbReference type="EMBL" id="BMJO01000007">
    <property type="protein sequence ID" value="GGE67350.1"/>
    <property type="molecule type" value="Genomic_DNA"/>
</dbReference>
<evidence type="ECO:0000313" key="7">
    <source>
        <dbReference type="Proteomes" id="UP000295684"/>
    </source>
</evidence>
<protein>
    <submittedName>
        <fullName evidence="5">Glycosyl transferase</fullName>
    </submittedName>
</protein>
<evidence type="ECO:0000256" key="2">
    <source>
        <dbReference type="ARBA" id="ARBA00022676"/>
    </source>
</evidence>
<reference evidence="8" key="2">
    <citation type="journal article" date="2019" name="Int. J. Syst. Evol. Microbiol.">
        <title>The Global Catalogue of Microorganisms (GCM) 10K type strain sequencing project: providing services to taxonomists for standard genome sequencing and annotation.</title>
        <authorList>
            <consortium name="The Broad Institute Genomics Platform"/>
            <consortium name="The Broad Institute Genome Sequencing Center for Infectious Disease"/>
            <person name="Wu L."/>
            <person name="Ma J."/>
        </authorList>
    </citation>
    <scope>NUCLEOTIDE SEQUENCE [LARGE SCALE GENOMIC DNA]</scope>
    <source>
        <strain evidence="8">CGMCC 1.15644</strain>
    </source>
</reference>
<dbReference type="PANTHER" id="PTHR43179:SF12">
    <property type="entry name" value="GALACTOFURANOSYLTRANSFERASE GLFT2"/>
    <property type="match status" value="1"/>
</dbReference>
<keyword evidence="8" id="KW-1185">Reference proteome</keyword>
<dbReference type="Pfam" id="PF00535">
    <property type="entry name" value="Glycos_transf_2"/>
    <property type="match status" value="1"/>
</dbReference>
<comment type="similarity">
    <text evidence="1">Belongs to the glycosyltransferase 2 family.</text>
</comment>
<dbReference type="SUPFAM" id="SSF53448">
    <property type="entry name" value="Nucleotide-diphospho-sugar transferases"/>
    <property type="match status" value="1"/>
</dbReference>
<comment type="caution">
    <text evidence="6">The sequence shown here is derived from an EMBL/GenBank/DDBJ whole genome shotgun (WGS) entry which is preliminary data.</text>
</comment>
<dbReference type="InterPro" id="IPR029044">
    <property type="entry name" value="Nucleotide-diphossugar_trans"/>
</dbReference>
<organism evidence="6 7">
    <name type="scientific">Pedobacter psychrotolerans</name>
    <dbReference type="NCBI Taxonomy" id="1843235"/>
    <lineage>
        <taxon>Bacteria</taxon>
        <taxon>Pseudomonadati</taxon>
        <taxon>Bacteroidota</taxon>
        <taxon>Sphingobacteriia</taxon>
        <taxon>Sphingobacteriales</taxon>
        <taxon>Sphingobacteriaceae</taxon>
        <taxon>Pedobacter</taxon>
    </lineage>
</organism>
<dbReference type="EMBL" id="SLWO01000008">
    <property type="protein sequence ID" value="TCO20690.1"/>
    <property type="molecule type" value="Genomic_DNA"/>
</dbReference>
<dbReference type="RefSeq" id="WP_132535489.1">
    <property type="nucleotide sequence ID" value="NZ_BMJO01000007.1"/>
</dbReference>
<evidence type="ECO:0000313" key="8">
    <source>
        <dbReference type="Proteomes" id="UP000622648"/>
    </source>
</evidence>
<dbReference type="AlphaFoldDB" id="A0A4V2RYK8"/>
<reference evidence="5" key="1">
    <citation type="journal article" date="2014" name="Int. J. Syst. Evol. Microbiol.">
        <title>Complete genome of a new Firmicutes species belonging to the dominant human colonic microbiota ('Ruminococcus bicirculans') reveals two chromosomes and a selective capacity to utilize plant glucans.</title>
        <authorList>
            <consortium name="NISC Comparative Sequencing Program"/>
            <person name="Wegmann U."/>
            <person name="Louis P."/>
            <person name="Goesmann A."/>
            <person name="Henrissat B."/>
            <person name="Duncan S.H."/>
            <person name="Flint H.J."/>
        </authorList>
    </citation>
    <scope>NUCLEOTIDE SEQUENCE</scope>
    <source>
        <strain evidence="5">CGMCC 1.15644</strain>
    </source>
</reference>
<dbReference type="GO" id="GO:0016757">
    <property type="term" value="F:glycosyltransferase activity"/>
    <property type="evidence" value="ECO:0007669"/>
    <property type="project" value="UniProtKB-KW"/>
</dbReference>